<evidence type="ECO:0000256" key="1">
    <source>
        <dbReference type="SAM" id="MobiDB-lite"/>
    </source>
</evidence>
<gene>
    <name evidence="2" type="ORF">MA16_Dca014395</name>
</gene>
<dbReference type="AlphaFoldDB" id="A0A2I0WWJ4"/>
<dbReference type="EMBL" id="KZ502395">
    <property type="protein sequence ID" value="PKU80030.1"/>
    <property type="molecule type" value="Genomic_DNA"/>
</dbReference>
<feature type="region of interest" description="Disordered" evidence="1">
    <location>
        <begin position="1"/>
        <end position="64"/>
    </location>
</feature>
<sequence length="64" mass="6882">MNRVIDVGADDAGINGSSEDGDAGTSGGKDLGHVHHREQVALRHERKEKHVKMSGFGAHSWMMA</sequence>
<feature type="compositionally biased region" description="Basic and acidic residues" evidence="1">
    <location>
        <begin position="30"/>
        <end position="45"/>
    </location>
</feature>
<reference evidence="2 3" key="2">
    <citation type="journal article" date="2017" name="Nature">
        <title>The Apostasia genome and the evolution of orchids.</title>
        <authorList>
            <person name="Zhang G.Q."/>
            <person name="Liu K.W."/>
            <person name="Li Z."/>
            <person name="Lohaus R."/>
            <person name="Hsiao Y.Y."/>
            <person name="Niu S.C."/>
            <person name="Wang J.Y."/>
            <person name="Lin Y.C."/>
            <person name="Xu Q."/>
            <person name="Chen L.J."/>
            <person name="Yoshida K."/>
            <person name="Fujiwara S."/>
            <person name="Wang Z.W."/>
            <person name="Zhang Y.Q."/>
            <person name="Mitsuda N."/>
            <person name="Wang M."/>
            <person name="Liu G.H."/>
            <person name="Pecoraro L."/>
            <person name="Huang H.X."/>
            <person name="Xiao X.J."/>
            <person name="Lin M."/>
            <person name="Wu X.Y."/>
            <person name="Wu W.L."/>
            <person name="Chen Y.Y."/>
            <person name="Chang S.B."/>
            <person name="Sakamoto S."/>
            <person name="Ohme-Takagi M."/>
            <person name="Yagi M."/>
            <person name="Zeng S.J."/>
            <person name="Shen C.Y."/>
            <person name="Yeh C.M."/>
            <person name="Luo Y.B."/>
            <person name="Tsai W.C."/>
            <person name="Van de Peer Y."/>
            <person name="Liu Z.J."/>
        </authorList>
    </citation>
    <scope>NUCLEOTIDE SEQUENCE [LARGE SCALE GENOMIC DNA]</scope>
    <source>
        <tissue evidence="2">The whole plant</tissue>
    </source>
</reference>
<accession>A0A2I0WWJ4</accession>
<keyword evidence="3" id="KW-1185">Reference proteome</keyword>
<dbReference type="Proteomes" id="UP000233837">
    <property type="component" value="Unassembled WGS sequence"/>
</dbReference>
<name>A0A2I0WWJ4_9ASPA</name>
<evidence type="ECO:0000313" key="3">
    <source>
        <dbReference type="Proteomes" id="UP000233837"/>
    </source>
</evidence>
<proteinExistence type="predicted"/>
<evidence type="ECO:0000313" key="2">
    <source>
        <dbReference type="EMBL" id="PKU80030.1"/>
    </source>
</evidence>
<organism evidence="2 3">
    <name type="scientific">Dendrobium catenatum</name>
    <dbReference type="NCBI Taxonomy" id="906689"/>
    <lineage>
        <taxon>Eukaryota</taxon>
        <taxon>Viridiplantae</taxon>
        <taxon>Streptophyta</taxon>
        <taxon>Embryophyta</taxon>
        <taxon>Tracheophyta</taxon>
        <taxon>Spermatophyta</taxon>
        <taxon>Magnoliopsida</taxon>
        <taxon>Liliopsida</taxon>
        <taxon>Asparagales</taxon>
        <taxon>Orchidaceae</taxon>
        <taxon>Epidendroideae</taxon>
        <taxon>Malaxideae</taxon>
        <taxon>Dendrobiinae</taxon>
        <taxon>Dendrobium</taxon>
    </lineage>
</organism>
<reference evidence="2 3" key="1">
    <citation type="journal article" date="2016" name="Sci. Rep.">
        <title>The Dendrobium catenatum Lindl. genome sequence provides insights into polysaccharide synthase, floral development and adaptive evolution.</title>
        <authorList>
            <person name="Zhang G.Q."/>
            <person name="Xu Q."/>
            <person name="Bian C."/>
            <person name="Tsai W.C."/>
            <person name="Yeh C.M."/>
            <person name="Liu K.W."/>
            <person name="Yoshida K."/>
            <person name="Zhang L.S."/>
            <person name="Chang S.B."/>
            <person name="Chen F."/>
            <person name="Shi Y."/>
            <person name="Su Y.Y."/>
            <person name="Zhang Y.Q."/>
            <person name="Chen L.J."/>
            <person name="Yin Y."/>
            <person name="Lin M."/>
            <person name="Huang H."/>
            <person name="Deng H."/>
            <person name="Wang Z.W."/>
            <person name="Zhu S.L."/>
            <person name="Zhao X."/>
            <person name="Deng C."/>
            <person name="Niu S.C."/>
            <person name="Huang J."/>
            <person name="Wang M."/>
            <person name="Liu G.H."/>
            <person name="Yang H.J."/>
            <person name="Xiao X.J."/>
            <person name="Hsiao Y.Y."/>
            <person name="Wu W.L."/>
            <person name="Chen Y.Y."/>
            <person name="Mitsuda N."/>
            <person name="Ohme-Takagi M."/>
            <person name="Luo Y.B."/>
            <person name="Van de Peer Y."/>
            <person name="Liu Z.J."/>
        </authorList>
    </citation>
    <scope>NUCLEOTIDE SEQUENCE [LARGE SCALE GENOMIC DNA]</scope>
    <source>
        <tissue evidence="2">The whole plant</tissue>
    </source>
</reference>
<protein>
    <submittedName>
        <fullName evidence="2">Uncharacterized protein</fullName>
    </submittedName>
</protein>